<evidence type="ECO:0000313" key="1">
    <source>
        <dbReference type="EMBL" id="WNC07992.1"/>
    </source>
</evidence>
<organism evidence="1 2">
    <name type="scientific">Pseudomonas coleopterorum</name>
    <dbReference type="NCBI Taxonomy" id="1605838"/>
    <lineage>
        <taxon>Bacteria</taxon>
        <taxon>Pseudomonadati</taxon>
        <taxon>Pseudomonadota</taxon>
        <taxon>Gammaproteobacteria</taxon>
        <taxon>Pseudomonadales</taxon>
        <taxon>Pseudomonadaceae</taxon>
        <taxon>Pseudomonas</taxon>
    </lineage>
</organism>
<gene>
    <name evidence="1" type="ORF">RI108_11665</name>
</gene>
<sequence>MNIEDLFQRWKDTLNRRYGEGFPADFVDKAHENLKVAFASFVDSKCADAHFQVELRSVNPNKSAQRLGEMLLYERLTHAGYHPEPSLAGRGPDFLLHQDGRRICLEVITPSIGDDVDITNLFKSHDPLNPSAEAATELRQRTLLRMTAAVGEKLKKYEGYLTDNVVTPEDILVIVVNDALLCPDSFFYGVSHNADTGVGGQSLAEHAVHGFGHSIWEPTADGANHVLKSTFRDLVDNRPEPRRDGSGRGPVPVNLFGSPVDAMAAGFARRASIISAVLQVTLREDYGVLMSLREKAETEERLIEGLLNPGILVPNPRANKSLDLHSQRRLMKVVDAPALTAKELWGLTNRHLKMLLGESYAEQPFPGLY</sequence>
<evidence type="ECO:0000313" key="2">
    <source>
        <dbReference type="Proteomes" id="UP001258207"/>
    </source>
</evidence>
<protein>
    <submittedName>
        <fullName evidence="1">Uncharacterized protein</fullName>
    </submittedName>
</protein>
<dbReference type="AlphaFoldDB" id="A0AAJ6MRH4"/>
<dbReference type="RefSeq" id="WP_010434718.1">
    <property type="nucleotide sequence ID" value="NZ_CP134081.1"/>
</dbReference>
<reference evidence="1" key="1">
    <citation type="submission" date="2023-09" db="EMBL/GenBank/DDBJ databases">
        <title>First report of Pseudomonas coleopterorum DJ13 causing leaf spot on Rhododendron pulchrum Sweet in China.</title>
        <authorList>
            <person name="Zhang Y."/>
        </authorList>
    </citation>
    <scope>NUCLEOTIDE SEQUENCE</scope>
    <source>
        <strain evidence="1">DJ13</strain>
    </source>
</reference>
<proteinExistence type="predicted"/>
<accession>A0AAJ6MRH4</accession>
<name>A0AAJ6MRH4_9PSED</name>
<dbReference type="Proteomes" id="UP001258207">
    <property type="component" value="Chromosome"/>
</dbReference>
<dbReference type="EMBL" id="CP134081">
    <property type="protein sequence ID" value="WNC07992.1"/>
    <property type="molecule type" value="Genomic_DNA"/>
</dbReference>